<dbReference type="GO" id="GO:0030378">
    <property type="term" value="F:serine racemase activity"/>
    <property type="evidence" value="ECO:0007669"/>
    <property type="project" value="TreeGrafter"/>
</dbReference>
<dbReference type="Pfam" id="PF00291">
    <property type="entry name" value="PALP"/>
    <property type="match status" value="1"/>
</dbReference>
<evidence type="ECO:0000256" key="4">
    <source>
        <dbReference type="ARBA" id="ARBA00023239"/>
    </source>
</evidence>
<comment type="similarity">
    <text evidence="2">Belongs to the serine/threonine dehydratase family.</text>
</comment>
<dbReference type="Gene3D" id="3.40.50.1100">
    <property type="match status" value="2"/>
</dbReference>
<dbReference type="PANTHER" id="PTHR43050">
    <property type="entry name" value="SERINE / THREONINE RACEMASE FAMILY MEMBER"/>
    <property type="match status" value="1"/>
</dbReference>
<dbReference type="Proteomes" id="UP000867745">
    <property type="component" value="Unassembled WGS sequence"/>
</dbReference>
<feature type="domain" description="Tryptophan synthase beta chain-like PALP" evidence="5">
    <location>
        <begin position="22"/>
        <end position="308"/>
    </location>
</feature>
<evidence type="ECO:0000313" key="7">
    <source>
        <dbReference type="Proteomes" id="UP000867745"/>
    </source>
</evidence>
<dbReference type="RefSeq" id="WP_042308671.1">
    <property type="nucleotide sequence ID" value="NZ_CP019986.1"/>
</dbReference>
<dbReference type="InterPro" id="IPR001926">
    <property type="entry name" value="TrpB-like_PALP"/>
</dbReference>
<dbReference type="EMBL" id="DACUGV010000001">
    <property type="protein sequence ID" value="HAT7591357.1"/>
    <property type="molecule type" value="Genomic_DNA"/>
</dbReference>
<organism evidence="6 7">
    <name type="scientific">Citrobacter werkmanii</name>
    <dbReference type="NCBI Taxonomy" id="67827"/>
    <lineage>
        <taxon>Bacteria</taxon>
        <taxon>Pseudomonadati</taxon>
        <taxon>Pseudomonadota</taxon>
        <taxon>Gammaproteobacteria</taxon>
        <taxon>Enterobacterales</taxon>
        <taxon>Enterobacteriaceae</taxon>
        <taxon>Citrobacter</taxon>
        <taxon>Citrobacter freundii complex</taxon>
    </lineage>
</organism>
<comment type="cofactor">
    <cofactor evidence="1">
        <name>pyridoxal 5'-phosphate</name>
        <dbReference type="ChEBI" id="CHEBI:597326"/>
    </cofactor>
</comment>
<reference evidence="6" key="1">
    <citation type="journal article" date="2018" name="Genome Biol.">
        <title>SKESA: strategic k-mer extension for scrupulous assemblies.</title>
        <authorList>
            <person name="Souvorov A."/>
            <person name="Agarwala R."/>
            <person name="Lipman D.J."/>
        </authorList>
    </citation>
    <scope>NUCLEOTIDE SEQUENCE</scope>
    <source>
        <strain evidence="6">RS189</strain>
    </source>
</reference>
<dbReference type="SUPFAM" id="SSF53686">
    <property type="entry name" value="Tryptophan synthase beta subunit-like PLP-dependent enzymes"/>
    <property type="match status" value="1"/>
</dbReference>
<evidence type="ECO:0000256" key="2">
    <source>
        <dbReference type="ARBA" id="ARBA00010869"/>
    </source>
</evidence>
<dbReference type="GO" id="GO:0000287">
    <property type="term" value="F:magnesium ion binding"/>
    <property type="evidence" value="ECO:0007669"/>
    <property type="project" value="TreeGrafter"/>
</dbReference>
<dbReference type="InterPro" id="IPR036052">
    <property type="entry name" value="TrpB-like_PALP_sf"/>
</dbReference>
<dbReference type="GO" id="GO:0030848">
    <property type="term" value="F:threo-3-hydroxyaspartate ammonia-lyase activity"/>
    <property type="evidence" value="ECO:0007669"/>
    <property type="project" value="UniProtKB-EC"/>
</dbReference>
<evidence type="ECO:0000259" key="5">
    <source>
        <dbReference type="Pfam" id="PF00291"/>
    </source>
</evidence>
<dbReference type="GO" id="GO:0030170">
    <property type="term" value="F:pyridoxal phosphate binding"/>
    <property type="evidence" value="ECO:0007669"/>
    <property type="project" value="TreeGrafter"/>
</dbReference>
<accession>A0AA38DNR5</accession>
<reference evidence="6" key="2">
    <citation type="submission" date="2020-11" db="EMBL/GenBank/DDBJ databases">
        <authorList>
            <consortium name="NCBI Pathogen Detection Project"/>
        </authorList>
    </citation>
    <scope>NUCLEOTIDE SEQUENCE</scope>
    <source>
        <strain evidence="6">RS189</strain>
    </source>
</reference>
<evidence type="ECO:0000256" key="1">
    <source>
        <dbReference type="ARBA" id="ARBA00001933"/>
    </source>
</evidence>
<proteinExistence type="inferred from homology"/>
<comment type="caution">
    <text evidence="6">The sequence shown here is derived from an EMBL/GenBank/DDBJ whole genome shotgun (WGS) entry which is preliminary data.</text>
</comment>
<dbReference type="GO" id="GO:0005524">
    <property type="term" value="F:ATP binding"/>
    <property type="evidence" value="ECO:0007669"/>
    <property type="project" value="TreeGrafter"/>
</dbReference>
<dbReference type="FunFam" id="3.40.50.1100:FF:000007">
    <property type="entry name" value="L-threonine dehydratase catabolic TdcB"/>
    <property type="match status" value="1"/>
</dbReference>
<dbReference type="NCBIfam" id="NF005454">
    <property type="entry name" value="PRK07048.1"/>
    <property type="match status" value="1"/>
</dbReference>
<dbReference type="PANTHER" id="PTHR43050:SF1">
    <property type="entry name" value="SERINE RACEMASE"/>
    <property type="match status" value="1"/>
</dbReference>
<evidence type="ECO:0000256" key="3">
    <source>
        <dbReference type="ARBA" id="ARBA00022898"/>
    </source>
</evidence>
<evidence type="ECO:0000313" key="6">
    <source>
        <dbReference type="EMBL" id="HAT7591357.1"/>
    </source>
</evidence>
<protein>
    <submittedName>
        <fullName evidence="6">Threo-3-hydroxy-L-aspartate ammonia-lyase</fullName>
        <ecNumber evidence="6">4.3.1.16</ecNumber>
    </submittedName>
</protein>
<sequence>MTDMTLPDYNDIVAAAERIADYANKTPVMTSRTVNEEFGAEVFFKCENFQRMGAFKFRGAMNALRQFTPQQRTAGVVTFSSGNHAQAIALSAKLLGIPATIIMPHDAPAAKVAATKGYGGNVVIYDRYTEDREKIGQNLAEKQGLTLIPPYDHPHVIAGQGTATKELIEEVGPLDALFVCLGGGGLLSGSALAARHLSPDCMIYGVEPEAGNDGQQSFRSGSIVHIDTPKTIADGAQTQHLGQYTFAIIQQNVNDILTVSDTELVTAMKFIAERMKIVVEPTGCLGFAAARARKSELQGKRIGIIISGGNVDISRYGAFLAG</sequence>
<dbReference type="AlphaFoldDB" id="A0AA38DNR5"/>
<gene>
    <name evidence="6" type="ORF">JAW44_001064</name>
</gene>
<dbReference type="GO" id="GO:0008721">
    <property type="term" value="F:D-serine ammonia-lyase activity"/>
    <property type="evidence" value="ECO:0007669"/>
    <property type="project" value="TreeGrafter"/>
</dbReference>
<dbReference type="GO" id="GO:0018114">
    <property type="term" value="F:threonine racemase activity"/>
    <property type="evidence" value="ECO:0007669"/>
    <property type="project" value="TreeGrafter"/>
</dbReference>
<dbReference type="EC" id="4.3.1.16" evidence="6"/>
<dbReference type="CDD" id="cd01562">
    <property type="entry name" value="Thr-dehyd"/>
    <property type="match status" value="1"/>
</dbReference>
<name>A0AA38DNR5_9ENTR</name>
<keyword evidence="4 6" id="KW-0456">Lyase</keyword>
<keyword evidence="3" id="KW-0663">Pyridoxal phosphate</keyword>
<dbReference type="GO" id="GO:0003941">
    <property type="term" value="F:L-serine ammonia-lyase activity"/>
    <property type="evidence" value="ECO:0007669"/>
    <property type="project" value="TreeGrafter"/>
</dbReference>